<comment type="function">
    <text evidence="6 9">Catalyzes cyclization of the linear tetrapyrrole, hydroxymethylbilane, to the macrocyclic uroporphyrinogen III.</text>
</comment>
<evidence type="ECO:0000256" key="3">
    <source>
        <dbReference type="ARBA" id="ARBA00013109"/>
    </source>
</evidence>
<dbReference type="InterPro" id="IPR039793">
    <property type="entry name" value="UROS/Hem4"/>
</dbReference>
<dbReference type="GO" id="GO:0006782">
    <property type="term" value="P:protoporphyrinogen IX biosynthetic process"/>
    <property type="evidence" value="ECO:0007669"/>
    <property type="project" value="UniProtKB-UniRule"/>
</dbReference>
<keyword evidence="12" id="KW-1185">Reference proteome</keyword>
<feature type="domain" description="Tetrapyrrole biosynthesis uroporphyrinogen III synthase" evidence="10">
    <location>
        <begin position="20"/>
        <end position="240"/>
    </location>
</feature>
<dbReference type="CDD" id="cd06578">
    <property type="entry name" value="HemD"/>
    <property type="match status" value="1"/>
</dbReference>
<dbReference type="InterPro" id="IPR003754">
    <property type="entry name" value="4pyrrol_synth_uPrphyn_synth"/>
</dbReference>
<dbReference type="EC" id="4.2.1.75" evidence="3 9"/>
<evidence type="ECO:0000256" key="1">
    <source>
        <dbReference type="ARBA" id="ARBA00004772"/>
    </source>
</evidence>
<dbReference type="AlphaFoldDB" id="A0A259U2F9"/>
<accession>A0A259U2F9</accession>
<dbReference type="Proteomes" id="UP000216446">
    <property type="component" value="Unassembled WGS sequence"/>
</dbReference>
<dbReference type="EMBL" id="MQWB01000001">
    <property type="protein sequence ID" value="OZC04162.1"/>
    <property type="molecule type" value="Genomic_DNA"/>
</dbReference>
<dbReference type="PANTHER" id="PTHR38042:SF1">
    <property type="entry name" value="UROPORPHYRINOGEN-III SYNTHASE, CHLOROPLASTIC"/>
    <property type="match status" value="1"/>
</dbReference>
<evidence type="ECO:0000256" key="4">
    <source>
        <dbReference type="ARBA" id="ARBA00023239"/>
    </source>
</evidence>
<comment type="similarity">
    <text evidence="2 9">Belongs to the uroporphyrinogen-III synthase family.</text>
</comment>
<protein>
    <recommendedName>
        <fullName evidence="7 9">Uroporphyrinogen-III synthase</fullName>
        <ecNumber evidence="3 9">4.2.1.75</ecNumber>
    </recommendedName>
</protein>
<organism evidence="11 12">
    <name type="scientific">Rubricoccus marinus</name>
    <dbReference type="NCBI Taxonomy" id="716817"/>
    <lineage>
        <taxon>Bacteria</taxon>
        <taxon>Pseudomonadati</taxon>
        <taxon>Rhodothermota</taxon>
        <taxon>Rhodothermia</taxon>
        <taxon>Rhodothermales</taxon>
        <taxon>Rubricoccaceae</taxon>
        <taxon>Rubricoccus</taxon>
    </lineage>
</organism>
<comment type="caution">
    <text evidence="11">The sequence shown here is derived from an EMBL/GenBank/DDBJ whole genome shotgun (WGS) entry which is preliminary data.</text>
</comment>
<dbReference type="InParanoid" id="A0A259U2F9"/>
<dbReference type="GO" id="GO:0004852">
    <property type="term" value="F:uroporphyrinogen-III synthase activity"/>
    <property type="evidence" value="ECO:0007669"/>
    <property type="project" value="UniProtKB-UniRule"/>
</dbReference>
<evidence type="ECO:0000256" key="5">
    <source>
        <dbReference type="ARBA" id="ARBA00023244"/>
    </source>
</evidence>
<sequence length="248" mass="25576">MTLEGRRVVVTRAEEQAGSLARGLRERGATPLLVPSIRFEPAEDPAPLAQAAREISRAAWVVFTSATGVEYGWGAIREAWPDGLPAGVRVAAVGSGTAEALQSAGAPVDFVPREAIGDVLIAELPIEAGDRVVLLRSHIGREAIASGLARRGAEVHDVTAYRTITEADPDAVADALRQRPDAITFTSPSTARGFLASVPDIGALAGLALVAIGPVTAEALPPFGLRASAVADPHTVGGILATLDALYA</sequence>
<evidence type="ECO:0000256" key="7">
    <source>
        <dbReference type="ARBA" id="ARBA00040167"/>
    </source>
</evidence>
<evidence type="ECO:0000256" key="6">
    <source>
        <dbReference type="ARBA" id="ARBA00037589"/>
    </source>
</evidence>
<evidence type="ECO:0000259" key="10">
    <source>
        <dbReference type="Pfam" id="PF02602"/>
    </source>
</evidence>
<dbReference type="PANTHER" id="PTHR38042">
    <property type="entry name" value="UROPORPHYRINOGEN-III SYNTHASE, CHLOROPLASTIC"/>
    <property type="match status" value="1"/>
</dbReference>
<comment type="pathway">
    <text evidence="1 9">Porphyrin-containing compound metabolism; protoporphyrin-IX biosynthesis; coproporphyrinogen-III from 5-aminolevulinate: step 3/4.</text>
</comment>
<dbReference type="Pfam" id="PF02602">
    <property type="entry name" value="HEM4"/>
    <property type="match status" value="1"/>
</dbReference>
<dbReference type="OrthoDB" id="9815856at2"/>
<dbReference type="SUPFAM" id="SSF69618">
    <property type="entry name" value="HemD-like"/>
    <property type="match status" value="1"/>
</dbReference>
<evidence type="ECO:0000313" key="12">
    <source>
        <dbReference type="Proteomes" id="UP000216446"/>
    </source>
</evidence>
<comment type="catalytic activity">
    <reaction evidence="8 9">
        <text>hydroxymethylbilane = uroporphyrinogen III + H2O</text>
        <dbReference type="Rhea" id="RHEA:18965"/>
        <dbReference type="ChEBI" id="CHEBI:15377"/>
        <dbReference type="ChEBI" id="CHEBI:57308"/>
        <dbReference type="ChEBI" id="CHEBI:57845"/>
        <dbReference type="EC" id="4.2.1.75"/>
    </reaction>
</comment>
<evidence type="ECO:0000256" key="8">
    <source>
        <dbReference type="ARBA" id="ARBA00048617"/>
    </source>
</evidence>
<proteinExistence type="inferred from homology"/>
<reference evidence="11 12" key="1">
    <citation type="submission" date="2016-11" db="EMBL/GenBank/DDBJ databases">
        <title>Study of marine rhodopsin-containing bacteria.</title>
        <authorList>
            <person name="Yoshizawa S."/>
            <person name="Kumagai Y."/>
            <person name="Kogure K."/>
        </authorList>
    </citation>
    <scope>NUCLEOTIDE SEQUENCE [LARGE SCALE GENOMIC DNA]</scope>
    <source>
        <strain evidence="11 12">SG-29</strain>
    </source>
</reference>
<keyword evidence="5 9" id="KW-0627">Porphyrin biosynthesis</keyword>
<evidence type="ECO:0000313" key="11">
    <source>
        <dbReference type="EMBL" id="OZC04162.1"/>
    </source>
</evidence>
<dbReference type="InterPro" id="IPR036108">
    <property type="entry name" value="4pyrrol_syn_uPrphyn_synt_sf"/>
</dbReference>
<name>A0A259U2F9_9BACT</name>
<evidence type="ECO:0000256" key="9">
    <source>
        <dbReference type="RuleBase" id="RU366031"/>
    </source>
</evidence>
<dbReference type="Gene3D" id="3.40.50.10090">
    <property type="match status" value="2"/>
</dbReference>
<gene>
    <name evidence="11" type="ORF">BSZ36_14930</name>
</gene>
<keyword evidence="4 9" id="KW-0456">Lyase</keyword>
<dbReference type="RefSeq" id="WP_094550329.1">
    <property type="nucleotide sequence ID" value="NZ_MQWB01000001.1"/>
</dbReference>
<evidence type="ECO:0000256" key="2">
    <source>
        <dbReference type="ARBA" id="ARBA00008133"/>
    </source>
</evidence>
<dbReference type="GO" id="GO:0006780">
    <property type="term" value="P:uroporphyrinogen III biosynthetic process"/>
    <property type="evidence" value="ECO:0007669"/>
    <property type="project" value="UniProtKB-UniRule"/>
</dbReference>
<dbReference type="UniPathway" id="UPA00251">
    <property type="reaction ID" value="UER00320"/>
</dbReference>